<sequence>MRYLTSEQLSANLSLGKSVEQWLAPKEEDTYVVLRWLRIDKEKDLTYTTCYIECFDEGDEQFADIYEFSPIDPDEPEVLNNFASADEAILFVKDAYAASLDKFVNAGLIQDEYRNFIMKKG</sequence>
<evidence type="ECO:0000313" key="1">
    <source>
        <dbReference type="EMBL" id="TFF35043.1"/>
    </source>
</evidence>
<dbReference type="RefSeq" id="WP_133233924.1">
    <property type="nucleotide sequence ID" value="NZ_SOZE01000024.1"/>
</dbReference>
<dbReference type="Proteomes" id="UP000297540">
    <property type="component" value="Unassembled WGS sequence"/>
</dbReference>
<evidence type="ECO:0000313" key="2">
    <source>
        <dbReference type="Proteomes" id="UP000297540"/>
    </source>
</evidence>
<dbReference type="OrthoDB" id="885206at2"/>
<reference evidence="1 2" key="1">
    <citation type="journal article" date="2017" name="Int. J. Syst. Evol. Microbiol.">
        <title>Mucilaginibacterpsychrotolerans sp. nov., isolated from peatlands.</title>
        <authorList>
            <person name="Deng Y."/>
            <person name="Shen L."/>
            <person name="Xu B."/>
            <person name="Liu Y."/>
            <person name="Gu Z."/>
            <person name="Liu H."/>
            <person name="Zhou Y."/>
        </authorList>
    </citation>
    <scope>NUCLEOTIDE SEQUENCE [LARGE SCALE GENOMIC DNA]</scope>
    <source>
        <strain evidence="1 2">NH7-4</strain>
    </source>
</reference>
<accession>A0A4Y8S7N8</accession>
<organism evidence="1 2">
    <name type="scientific">Mucilaginibacter psychrotolerans</name>
    <dbReference type="NCBI Taxonomy" id="1524096"/>
    <lineage>
        <taxon>Bacteria</taxon>
        <taxon>Pseudomonadati</taxon>
        <taxon>Bacteroidota</taxon>
        <taxon>Sphingobacteriia</taxon>
        <taxon>Sphingobacteriales</taxon>
        <taxon>Sphingobacteriaceae</taxon>
        <taxon>Mucilaginibacter</taxon>
    </lineage>
</organism>
<comment type="caution">
    <text evidence="1">The sequence shown here is derived from an EMBL/GenBank/DDBJ whole genome shotgun (WGS) entry which is preliminary data.</text>
</comment>
<keyword evidence="2" id="KW-1185">Reference proteome</keyword>
<dbReference type="AlphaFoldDB" id="A0A4Y8S7N8"/>
<protein>
    <submittedName>
        <fullName evidence="1">Uncharacterized protein</fullName>
    </submittedName>
</protein>
<proteinExistence type="predicted"/>
<dbReference type="EMBL" id="SOZE01000024">
    <property type="protein sequence ID" value="TFF35043.1"/>
    <property type="molecule type" value="Genomic_DNA"/>
</dbReference>
<name>A0A4Y8S7N8_9SPHI</name>
<gene>
    <name evidence="1" type="ORF">E2R66_20075</name>
</gene>